<keyword evidence="3" id="KW-1185">Reference proteome</keyword>
<dbReference type="CDD" id="cd04301">
    <property type="entry name" value="NAT_SF"/>
    <property type="match status" value="1"/>
</dbReference>
<comment type="caution">
    <text evidence="2">The sequence shown here is derived from an EMBL/GenBank/DDBJ whole genome shotgun (WGS) entry which is preliminary data.</text>
</comment>
<accession>A0ABU9BR34</accession>
<reference evidence="2 3" key="1">
    <citation type="submission" date="2024-04" db="EMBL/GenBank/DDBJ databases">
        <title>Novel species of the genus Ideonella isolated from streams.</title>
        <authorList>
            <person name="Lu H."/>
        </authorList>
    </citation>
    <scope>NUCLEOTIDE SEQUENCE [LARGE SCALE GENOMIC DNA]</scope>
    <source>
        <strain evidence="2 3">DXS29W</strain>
    </source>
</reference>
<dbReference type="Pfam" id="PF00583">
    <property type="entry name" value="Acetyltransf_1"/>
    <property type="match status" value="1"/>
</dbReference>
<dbReference type="InterPro" id="IPR052777">
    <property type="entry name" value="Acetyltransferase_Enz"/>
</dbReference>
<evidence type="ECO:0000313" key="2">
    <source>
        <dbReference type="EMBL" id="MEK8032224.1"/>
    </source>
</evidence>
<dbReference type="InterPro" id="IPR016181">
    <property type="entry name" value="Acyl_CoA_acyltransferase"/>
</dbReference>
<organism evidence="2 3">
    <name type="scientific">Ideonella lacteola</name>
    <dbReference type="NCBI Taxonomy" id="2984193"/>
    <lineage>
        <taxon>Bacteria</taxon>
        <taxon>Pseudomonadati</taxon>
        <taxon>Pseudomonadota</taxon>
        <taxon>Betaproteobacteria</taxon>
        <taxon>Burkholderiales</taxon>
        <taxon>Sphaerotilaceae</taxon>
        <taxon>Ideonella</taxon>
    </lineage>
</organism>
<dbReference type="InterPro" id="IPR000182">
    <property type="entry name" value="GNAT_dom"/>
</dbReference>
<dbReference type="SUPFAM" id="SSF55729">
    <property type="entry name" value="Acyl-CoA N-acyltransferases (Nat)"/>
    <property type="match status" value="1"/>
</dbReference>
<feature type="domain" description="N-acetyltransferase" evidence="1">
    <location>
        <begin position="1"/>
        <end position="166"/>
    </location>
</feature>
<evidence type="ECO:0000313" key="3">
    <source>
        <dbReference type="Proteomes" id="UP001371218"/>
    </source>
</evidence>
<dbReference type="RefSeq" id="WP_341426636.1">
    <property type="nucleotide sequence ID" value="NZ_JBBUTG010000009.1"/>
</dbReference>
<name>A0ABU9BR34_9BURK</name>
<gene>
    <name evidence="2" type="ORF">AACH06_15455</name>
</gene>
<dbReference type="EMBL" id="JBBUTG010000009">
    <property type="protein sequence ID" value="MEK8032224.1"/>
    <property type="molecule type" value="Genomic_DNA"/>
</dbReference>
<sequence>MIRRAQWPRDREAVLCLTGEYLAWVEQGLRAHIDPAAQIGAEAVAGMVDSLGSLPIEEGGIWLVEQGGQLAGTGALRPIAAATVEFKRIYVRPVFRGRRLGQALMHTLIHEAASRGYRQAALDTAPFMPEARRLYAAAGFHEAAPYAGTEVPAAWQGRWCFMTRSL</sequence>
<dbReference type="PANTHER" id="PTHR43305">
    <property type="entry name" value="FAMILY N-ACETYLTRANSFERASE, PUTATIVE (AFU_ORTHOLOGUE AFUA_2G01380)-RELATED"/>
    <property type="match status" value="1"/>
</dbReference>
<dbReference type="Gene3D" id="3.40.630.30">
    <property type="match status" value="1"/>
</dbReference>
<dbReference type="PROSITE" id="PS51186">
    <property type="entry name" value="GNAT"/>
    <property type="match status" value="1"/>
</dbReference>
<evidence type="ECO:0000259" key="1">
    <source>
        <dbReference type="PROSITE" id="PS51186"/>
    </source>
</evidence>
<dbReference type="PANTHER" id="PTHR43305:SF1">
    <property type="entry name" value="FAMILY N-ACETYLTRANSFERASE, PUTATIVE (AFU_ORTHOLOGUE AFUA_2G01380)-RELATED"/>
    <property type="match status" value="1"/>
</dbReference>
<proteinExistence type="predicted"/>
<dbReference type="Proteomes" id="UP001371218">
    <property type="component" value="Unassembled WGS sequence"/>
</dbReference>
<protein>
    <submittedName>
        <fullName evidence="2">GNAT family N-acetyltransferase</fullName>
    </submittedName>
</protein>